<dbReference type="Proteomes" id="UP000275267">
    <property type="component" value="Unassembled WGS sequence"/>
</dbReference>
<evidence type="ECO:0000313" key="3">
    <source>
        <dbReference type="Proteomes" id="UP000275267"/>
    </source>
</evidence>
<organism evidence="2 3">
    <name type="scientific">Panicum miliaceum</name>
    <name type="common">Proso millet</name>
    <name type="synonym">Broomcorn millet</name>
    <dbReference type="NCBI Taxonomy" id="4540"/>
    <lineage>
        <taxon>Eukaryota</taxon>
        <taxon>Viridiplantae</taxon>
        <taxon>Streptophyta</taxon>
        <taxon>Embryophyta</taxon>
        <taxon>Tracheophyta</taxon>
        <taxon>Spermatophyta</taxon>
        <taxon>Magnoliopsida</taxon>
        <taxon>Liliopsida</taxon>
        <taxon>Poales</taxon>
        <taxon>Poaceae</taxon>
        <taxon>PACMAD clade</taxon>
        <taxon>Panicoideae</taxon>
        <taxon>Panicodae</taxon>
        <taxon>Paniceae</taxon>
        <taxon>Panicinae</taxon>
        <taxon>Panicum</taxon>
        <taxon>Panicum sect. Panicum</taxon>
    </lineage>
</organism>
<proteinExistence type="inferred from homology"/>
<dbReference type="AlphaFoldDB" id="A0A3L6SLF5"/>
<dbReference type="InterPro" id="IPR031052">
    <property type="entry name" value="FHY3/FAR1"/>
</dbReference>
<keyword evidence="1" id="KW-0863">Zinc-finger</keyword>
<comment type="similarity">
    <text evidence="1">Belongs to the FHY3/FAR1 family.</text>
</comment>
<sequence length="176" mass="20709">MRCCLLEADQCRAVEIAIKEVMPGTTHLWCKWHVSKDARTELGPVYRKNGSFCDEFHRVITEILTVIEFKAAWKQLLKKYGLTKHPFMNVHVKKKRVWPVERHAMEVCTSKVYEIFGEEMDKSHSFNGSFDVVFPDDSFNEYTARHARPDIVERFRRSKFKVKSVKDGEKYICAIF</sequence>
<gene>
    <name evidence="2" type="ORF">C2845_PM07G40280</name>
</gene>
<dbReference type="OrthoDB" id="682414at2759"/>
<dbReference type="PANTHER" id="PTHR31669:SF307">
    <property type="entry name" value="PROTEIN FAR1-RELATED SEQUENCE"/>
    <property type="match status" value="1"/>
</dbReference>
<dbReference type="EMBL" id="PQIB02000004">
    <property type="protein sequence ID" value="RLN23461.1"/>
    <property type="molecule type" value="Genomic_DNA"/>
</dbReference>
<accession>A0A3L6SLF5</accession>
<evidence type="ECO:0000256" key="1">
    <source>
        <dbReference type="RuleBase" id="RU367018"/>
    </source>
</evidence>
<dbReference type="PANTHER" id="PTHR31669">
    <property type="entry name" value="PROTEIN FAR1-RELATED SEQUENCE 10-RELATED"/>
    <property type="match status" value="1"/>
</dbReference>
<keyword evidence="1" id="KW-0539">Nucleus</keyword>
<dbReference type="STRING" id="4540.A0A3L6SLF5"/>
<name>A0A3L6SLF5_PANMI</name>
<dbReference type="GO" id="GO:0008270">
    <property type="term" value="F:zinc ion binding"/>
    <property type="evidence" value="ECO:0007669"/>
    <property type="project" value="UniProtKB-UniRule"/>
</dbReference>
<comment type="function">
    <text evidence="1">Putative transcription activator involved in regulating light control of development.</text>
</comment>
<protein>
    <recommendedName>
        <fullName evidence="1">Protein FAR1-RELATED SEQUENCE</fullName>
    </recommendedName>
</protein>
<keyword evidence="3" id="KW-1185">Reference proteome</keyword>
<reference evidence="3" key="1">
    <citation type="journal article" date="2019" name="Nat. Commun.">
        <title>The genome of broomcorn millet.</title>
        <authorList>
            <person name="Zou C."/>
            <person name="Miki D."/>
            <person name="Li D."/>
            <person name="Tang Q."/>
            <person name="Xiao L."/>
            <person name="Rajput S."/>
            <person name="Deng P."/>
            <person name="Jia W."/>
            <person name="Huang R."/>
            <person name="Zhang M."/>
            <person name="Sun Y."/>
            <person name="Hu J."/>
            <person name="Fu X."/>
            <person name="Schnable P.S."/>
            <person name="Li F."/>
            <person name="Zhang H."/>
            <person name="Feng B."/>
            <person name="Zhu X."/>
            <person name="Liu R."/>
            <person name="Schnable J.C."/>
            <person name="Zhu J.-K."/>
            <person name="Zhang H."/>
        </authorList>
    </citation>
    <scope>NUCLEOTIDE SEQUENCE [LARGE SCALE GENOMIC DNA]</scope>
</reference>
<comment type="caution">
    <text evidence="2">The sequence shown here is derived from an EMBL/GenBank/DDBJ whole genome shotgun (WGS) entry which is preliminary data.</text>
</comment>
<keyword evidence="1" id="KW-0479">Metal-binding</keyword>
<keyword evidence="1" id="KW-0862">Zinc</keyword>
<evidence type="ECO:0000313" key="2">
    <source>
        <dbReference type="EMBL" id="RLN23461.1"/>
    </source>
</evidence>
<dbReference type="GO" id="GO:0006355">
    <property type="term" value="P:regulation of DNA-templated transcription"/>
    <property type="evidence" value="ECO:0007669"/>
    <property type="project" value="UniProtKB-UniRule"/>
</dbReference>
<comment type="subcellular location">
    <subcellularLocation>
        <location evidence="1">Nucleus</location>
    </subcellularLocation>
</comment>
<dbReference type="GO" id="GO:0005634">
    <property type="term" value="C:nucleus"/>
    <property type="evidence" value="ECO:0007669"/>
    <property type="project" value="UniProtKB-SubCell"/>
</dbReference>